<comment type="caution">
    <text evidence="4">The sequence shown here is derived from an EMBL/GenBank/DDBJ whole genome shotgun (WGS) entry which is preliminary data.</text>
</comment>
<dbReference type="Proteomes" id="UP000015531">
    <property type="component" value="Unassembled WGS sequence"/>
</dbReference>
<dbReference type="GO" id="GO:0016491">
    <property type="term" value="F:oxidoreductase activity"/>
    <property type="evidence" value="ECO:0007669"/>
    <property type="project" value="UniProtKB-KW"/>
</dbReference>
<evidence type="ECO:0000256" key="1">
    <source>
        <dbReference type="ARBA" id="ARBA00023002"/>
    </source>
</evidence>
<dbReference type="InterPro" id="IPR013154">
    <property type="entry name" value="ADH-like_N"/>
</dbReference>
<proteinExistence type="predicted"/>
<dbReference type="EMBL" id="ATDP01000101">
    <property type="protein sequence ID" value="EQB12831.1"/>
    <property type="molecule type" value="Genomic_DNA"/>
</dbReference>
<evidence type="ECO:0000259" key="3">
    <source>
        <dbReference type="Pfam" id="PF08240"/>
    </source>
</evidence>
<dbReference type="InterPro" id="IPR013149">
    <property type="entry name" value="ADH-like_C"/>
</dbReference>
<protein>
    <recommendedName>
        <fullName evidence="6">Dehydrogenase</fullName>
    </recommendedName>
</protein>
<sequence>MKAVVCIEPHQIMVEERALPQAKAGEALVRIRRIGLCGTDYHIYSGRHPYLSYPRVMGHELSGEIVEVREGSSFRRGQLVAINPYLACGQCIACRKGKPNACVHIRVLGVHADGGMAEFLLVPEAALIDAEGLSVDEAAMLEFLAIGAHAVARSAHAPEDRILVVGAGPIGIAAALFARLNGAHITLMDTSASRLNYAQTHLGFDEIAPVDGNMSDAMAGRTNGEMFDVVFDATGSLEAMARSLDYVAHGGKLVFVGVASGDVILSDPEFHKRETTLIASRNALGADFERVKHAILDGLLPVRALHTHSFDVQDMPHRLPELIDGADHVLKAIARFE</sequence>
<dbReference type="SUPFAM" id="SSF51735">
    <property type="entry name" value="NAD(P)-binding Rossmann-fold domains"/>
    <property type="match status" value="1"/>
</dbReference>
<dbReference type="SUPFAM" id="SSF50129">
    <property type="entry name" value="GroES-like"/>
    <property type="match status" value="1"/>
</dbReference>
<reference evidence="4 5" key="1">
    <citation type="journal article" date="2013" name="Genome Announc.">
        <title>Draft Genome Sequence of Sphingobium lactosutens Strain DS20T, Isolated from a Hexachlorocyclohexane Dumpsite.</title>
        <authorList>
            <person name="Kumar R."/>
            <person name="Dwivedi V."/>
            <person name="Negi V."/>
            <person name="Khurana J.P."/>
            <person name="Lal R."/>
        </authorList>
    </citation>
    <scope>NUCLEOTIDE SEQUENCE [LARGE SCALE GENOMIC DNA]</scope>
    <source>
        <strain evidence="4 5">DS20</strain>
    </source>
</reference>
<keyword evidence="5" id="KW-1185">Reference proteome</keyword>
<evidence type="ECO:0008006" key="6">
    <source>
        <dbReference type="Google" id="ProtNLM"/>
    </source>
</evidence>
<name>T0H968_9SPHN</name>
<dbReference type="PANTHER" id="PTHR43401">
    <property type="entry name" value="L-THREONINE 3-DEHYDROGENASE"/>
    <property type="match status" value="1"/>
</dbReference>
<gene>
    <name evidence="4" type="ORF">RLDS_18830</name>
</gene>
<dbReference type="AlphaFoldDB" id="T0H968"/>
<dbReference type="OrthoDB" id="9809185at2"/>
<feature type="domain" description="Alcohol dehydrogenase-like N-terminal" evidence="3">
    <location>
        <begin position="24"/>
        <end position="129"/>
    </location>
</feature>
<dbReference type="Pfam" id="PF08240">
    <property type="entry name" value="ADH_N"/>
    <property type="match status" value="1"/>
</dbReference>
<dbReference type="CDD" id="cd08261">
    <property type="entry name" value="Zn_ADH7"/>
    <property type="match status" value="1"/>
</dbReference>
<feature type="domain" description="Alcohol dehydrogenase-like C-terminal" evidence="2">
    <location>
        <begin position="169"/>
        <end position="288"/>
    </location>
</feature>
<organism evidence="4 5">
    <name type="scientific">Sphingobium lactosutens DS20</name>
    <dbReference type="NCBI Taxonomy" id="1331060"/>
    <lineage>
        <taxon>Bacteria</taxon>
        <taxon>Pseudomonadati</taxon>
        <taxon>Pseudomonadota</taxon>
        <taxon>Alphaproteobacteria</taxon>
        <taxon>Sphingomonadales</taxon>
        <taxon>Sphingomonadaceae</taxon>
        <taxon>Sphingobium</taxon>
    </lineage>
</organism>
<evidence type="ECO:0000313" key="5">
    <source>
        <dbReference type="Proteomes" id="UP000015531"/>
    </source>
</evidence>
<dbReference type="Pfam" id="PF00107">
    <property type="entry name" value="ADH_zinc_N"/>
    <property type="match status" value="1"/>
</dbReference>
<dbReference type="PANTHER" id="PTHR43401:SF3">
    <property type="entry name" value="L-GALACTONATE-5-DEHYDROGENASE"/>
    <property type="match status" value="1"/>
</dbReference>
<dbReference type="Gene3D" id="3.90.180.10">
    <property type="entry name" value="Medium-chain alcohol dehydrogenases, catalytic domain"/>
    <property type="match status" value="1"/>
</dbReference>
<dbReference type="InterPro" id="IPR036291">
    <property type="entry name" value="NAD(P)-bd_dom_sf"/>
</dbReference>
<dbReference type="eggNOG" id="COG1063">
    <property type="taxonomic scope" value="Bacteria"/>
</dbReference>
<evidence type="ECO:0000259" key="2">
    <source>
        <dbReference type="Pfam" id="PF00107"/>
    </source>
</evidence>
<keyword evidence="1" id="KW-0560">Oxidoreductase</keyword>
<evidence type="ECO:0000313" key="4">
    <source>
        <dbReference type="EMBL" id="EQB12831.1"/>
    </source>
</evidence>
<dbReference type="InterPro" id="IPR050129">
    <property type="entry name" value="Zn_alcohol_dh"/>
</dbReference>
<dbReference type="Gene3D" id="3.40.50.720">
    <property type="entry name" value="NAD(P)-binding Rossmann-like Domain"/>
    <property type="match status" value="1"/>
</dbReference>
<dbReference type="PATRIC" id="fig|1331060.3.peg.3636"/>
<accession>T0H968</accession>
<dbReference type="InterPro" id="IPR011032">
    <property type="entry name" value="GroES-like_sf"/>
</dbReference>